<protein>
    <recommendedName>
        <fullName evidence="13">Leucine-rich repeat-containing N-terminal plant-type domain-containing protein</fullName>
    </recommendedName>
</protein>
<evidence type="ECO:0000256" key="6">
    <source>
        <dbReference type="ARBA" id="ARBA00022729"/>
    </source>
</evidence>
<dbReference type="FunFam" id="3.80.10.10:FF:000095">
    <property type="entry name" value="LRR receptor-like serine/threonine-protein kinase GSO1"/>
    <property type="match status" value="1"/>
</dbReference>
<evidence type="ECO:0000256" key="4">
    <source>
        <dbReference type="ARBA" id="ARBA00022614"/>
    </source>
</evidence>
<proteinExistence type="inferred from homology"/>
<name>A0A059C3N2_EUCGR</name>
<feature type="chain" id="PRO_5001569315" description="Leucine-rich repeat-containing N-terminal plant-type domain-containing protein" evidence="12">
    <location>
        <begin position="25"/>
        <end position="909"/>
    </location>
</feature>
<gene>
    <name evidence="14" type="ORF">EUGRSUZ_E01372</name>
</gene>
<keyword evidence="4" id="KW-0433">Leucine-rich repeat</keyword>
<evidence type="ECO:0000256" key="9">
    <source>
        <dbReference type="ARBA" id="ARBA00023136"/>
    </source>
</evidence>
<comment type="similarity">
    <text evidence="2">Belongs to the RLP family.</text>
</comment>
<keyword evidence="7" id="KW-0677">Repeat</keyword>
<organism evidence="14">
    <name type="scientific">Eucalyptus grandis</name>
    <name type="common">Flooded gum</name>
    <dbReference type="NCBI Taxonomy" id="71139"/>
    <lineage>
        <taxon>Eukaryota</taxon>
        <taxon>Viridiplantae</taxon>
        <taxon>Streptophyta</taxon>
        <taxon>Embryophyta</taxon>
        <taxon>Tracheophyta</taxon>
        <taxon>Spermatophyta</taxon>
        <taxon>Magnoliopsida</taxon>
        <taxon>eudicotyledons</taxon>
        <taxon>Gunneridae</taxon>
        <taxon>Pentapetalae</taxon>
        <taxon>rosids</taxon>
        <taxon>malvids</taxon>
        <taxon>Myrtales</taxon>
        <taxon>Myrtaceae</taxon>
        <taxon>Myrtoideae</taxon>
        <taxon>Eucalypteae</taxon>
        <taxon>Eucalyptus</taxon>
    </lineage>
</organism>
<evidence type="ECO:0000259" key="13">
    <source>
        <dbReference type="Pfam" id="PF08263"/>
    </source>
</evidence>
<dbReference type="SUPFAM" id="SSF52058">
    <property type="entry name" value="L domain-like"/>
    <property type="match status" value="2"/>
</dbReference>
<dbReference type="InterPro" id="IPR013210">
    <property type="entry name" value="LRR_N_plant-typ"/>
</dbReference>
<dbReference type="PRINTS" id="PR00019">
    <property type="entry name" value="LEURICHRPT"/>
</dbReference>
<dbReference type="OMA" id="PLCHADE"/>
<keyword evidence="8" id="KW-1133">Transmembrane helix</keyword>
<evidence type="ECO:0000256" key="3">
    <source>
        <dbReference type="ARBA" id="ARBA00022475"/>
    </source>
</evidence>
<keyword evidence="3" id="KW-1003">Cell membrane</keyword>
<evidence type="ECO:0000256" key="7">
    <source>
        <dbReference type="ARBA" id="ARBA00022737"/>
    </source>
</evidence>
<dbReference type="GO" id="GO:0005886">
    <property type="term" value="C:plasma membrane"/>
    <property type="evidence" value="ECO:0007669"/>
    <property type="project" value="UniProtKB-SubCell"/>
</dbReference>
<keyword evidence="10" id="KW-0675">Receptor</keyword>
<evidence type="ECO:0000256" key="11">
    <source>
        <dbReference type="ARBA" id="ARBA00023180"/>
    </source>
</evidence>
<sequence length="909" mass="101764">MVPSLFFMFCTWVVLLMTIHTSLARPLCHADESSALMEFRRSFRINKTDFLCIYPKVESWSLNEHGDCCSWDGIECNKATGHVTGLNLSHNCLFGTLSSNTSLFRLLHLESLNLACNDFNFSSIPYGFGNLSRLQYLNLSSSNLSGKVPSDISSLSRLVSLDLNPFYNLEITRGLYQWSILKMPNIDNFIQNLTMLRELDLSFIIMSSPLPHALANFSSLRLLKLISCQLYGKFPVSIFQLPNLEALDISKNYHLSGFIPKLHWGNPLKSLSLSGTNFSGEIPISIGNLVVLNELSIEYCNFSSSLPTSMGNLSQLAHLDLSSNKFHGQVPTFFANLTQVSYLDLSYNNFSSGIGHWFVNLVKLTYLNLAGEIPNSLWELKDLEDLDLYGNNLSGTMDLHKLKRLRWLDLSFNNISFVSKAEINAILPKLSTLYLDSCNLHEFPKLLGYLSTLEMISLSHNKIEGSIPMWMWNGSRKTLFYVDLSHNFLTSFGNNQINLPLPKLAYLDISSNWLKTELPSPPPSVAFYNISHNFLFGEIQSICSGRSLSVLDLSNNNLNGTIPPCVGKINSLSILNLGKNKLEGMIPHAYLKGCLLEIIDLTNNRLQGPVPRSLTNCEMLKYLNLAHNQILDGFPLWLSDLTELKAIILKSNKFHGPIEAYRSQFNFSNMHIMDLSYNSFSGELPSKLLQSFHAMKVIVSQDRLEYMNALENITIYTSLFEYGMTLMNKGVEMEYAKVPLALMQIDFSNNLFEGHIPDLIGDLKSLILLNLSSNVLTGSIPPSLANLTLLESLDLSQNKLYGEIPQKLAQLTFLSSFNVSDNQLLGPIPQGSQFNTFAIDSFAMNKGLCGSPLPKKCATFGDDLPLPPSSQEEIGKESPFNLDWKIVLIGARIGFLIGVILENLIVDEK</sequence>
<dbReference type="AlphaFoldDB" id="A0A059C3N2"/>
<dbReference type="Pfam" id="PF00560">
    <property type="entry name" value="LRR_1"/>
    <property type="match status" value="5"/>
</dbReference>
<dbReference type="InParanoid" id="A0A059C3N2"/>
<feature type="non-terminal residue" evidence="14">
    <location>
        <position position="909"/>
    </location>
</feature>
<dbReference type="SUPFAM" id="SSF52047">
    <property type="entry name" value="RNI-like"/>
    <property type="match status" value="1"/>
</dbReference>
<dbReference type="Pfam" id="PF13855">
    <property type="entry name" value="LRR_8"/>
    <property type="match status" value="2"/>
</dbReference>
<dbReference type="SMART" id="SM00365">
    <property type="entry name" value="LRR_SD22"/>
    <property type="match status" value="5"/>
</dbReference>
<reference evidence="14" key="1">
    <citation type="submission" date="2013-07" db="EMBL/GenBank/DDBJ databases">
        <title>The genome of Eucalyptus grandis.</title>
        <authorList>
            <person name="Schmutz J."/>
            <person name="Hayes R."/>
            <person name="Myburg A."/>
            <person name="Tuskan G."/>
            <person name="Grattapaglia D."/>
            <person name="Rokhsar D.S."/>
        </authorList>
    </citation>
    <scope>NUCLEOTIDE SEQUENCE</scope>
    <source>
        <tissue evidence="14">Leaf extractions</tissue>
    </source>
</reference>
<evidence type="ECO:0000256" key="2">
    <source>
        <dbReference type="ARBA" id="ARBA00009592"/>
    </source>
</evidence>
<dbReference type="FunFam" id="3.80.10.10:FF:000111">
    <property type="entry name" value="LRR receptor-like serine/threonine-protein kinase ERECTA"/>
    <property type="match status" value="1"/>
</dbReference>
<dbReference type="PANTHER" id="PTHR48061:SF29">
    <property type="entry name" value="RECEPTOR-LIKE KINASE FAMILY PROTEIN, PUTATIVE-RELATED"/>
    <property type="match status" value="1"/>
</dbReference>
<accession>A0A059C3N2</accession>
<dbReference type="InterPro" id="IPR001611">
    <property type="entry name" value="Leu-rich_rpt"/>
</dbReference>
<dbReference type="PROSITE" id="PS51450">
    <property type="entry name" value="LRR"/>
    <property type="match status" value="1"/>
</dbReference>
<dbReference type="SMART" id="SM00369">
    <property type="entry name" value="LRR_TYP"/>
    <property type="match status" value="9"/>
</dbReference>
<dbReference type="InterPro" id="IPR046956">
    <property type="entry name" value="RLP23-like"/>
</dbReference>
<dbReference type="Gene3D" id="3.80.10.10">
    <property type="entry name" value="Ribonuclease Inhibitor"/>
    <property type="match status" value="5"/>
</dbReference>
<evidence type="ECO:0000256" key="12">
    <source>
        <dbReference type="SAM" id="SignalP"/>
    </source>
</evidence>
<dbReference type="EMBL" id="KK198757">
    <property type="protein sequence ID" value="KCW72932.1"/>
    <property type="molecule type" value="Genomic_DNA"/>
</dbReference>
<dbReference type="Pfam" id="PF08263">
    <property type="entry name" value="LRRNT_2"/>
    <property type="match status" value="1"/>
</dbReference>
<keyword evidence="9" id="KW-0472">Membrane</keyword>
<dbReference type="PANTHER" id="PTHR48061">
    <property type="entry name" value="LEUCINE-RICH REPEAT RECEPTOR PROTEIN KINASE EMS1-LIKE-RELATED"/>
    <property type="match status" value="1"/>
</dbReference>
<feature type="domain" description="Leucine-rich repeat-containing N-terminal plant-type" evidence="13">
    <location>
        <begin position="29"/>
        <end position="77"/>
    </location>
</feature>
<evidence type="ECO:0000313" key="14">
    <source>
        <dbReference type="EMBL" id="KCW72932.1"/>
    </source>
</evidence>
<evidence type="ECO:0000256" key="10">
    <source>
        <dbReference type="ARBA" id="ARBA00023170"/>
    </source>
</evidence>
<keyword evidence="5" id="KW-0812">Transmembrane</keyword>
<evidence type="ECO:0000256" key="8">
    <source>
        <dbReference type="ARBA" id="ARBA00022989"/>
    </source>
</evidence>
<evidence type="ECO:0000256" key="1">
    <source>
        <dbReference type="ARBA" id="ARBA00004251"/>
    </source>
</evidence>
<evidence type="ECO:0000256" key="5">
    <source>
        <dbReference type="ARBA" id="ARBA00022692"/>
    </source>
</evidence>
<comment type="subcellular location">
    <subcellularLocation>
        <location evidence="1">Cell membrane</location>
        <topology evidence="1">Single-pass type I membrane protein</topology>
    </subcellularLocation>
</comment>
<dbReference type="Gramene" id="KCW72932">
    <property type="protein sequence ID" value="KCW72932"/>
    <property type="gene ID" value="EUGRSUZ_E01372"/>
</dbReference>
<dbReference type="InterPro" id="IPR003591">
    <property type="entry name" value="Leu-rich_rpt_typical-subtyp"/>
</dbReference>
<keyword evidence="11" id="KW-0325">Glycoprotein</keyword>
<dbReference type="InterPro" id="IPR032675">
    <property type="entry name" value="LRR_dom_sf"/>
</dbReference>
<feature type="signal peptide" evidence="12">
    <location>
        <begin position="1"/>
        <end position="24"/>
    </location>
</feature>
<dbReference type="FunFam" id="3.80.10.10:FF:000041">
    <property type="entry name" value="LRR receptor-like serine/threonine-protein kinase ERECTA"/>
    <property type="match status" value="1"/>
</dbReference>
<keyword evidence="6 12" id="KW-0732">Signal</keyword>